<sequence>METNQLIRMDNMGIVVESLYNAIAFLAGSEDHRNAPVNALGYLRTMFAVTNLDELVERLMTQGATLVGEIVQYEKAYRLCYIRREEGLLAGRAQLLQL</sequence>
<organism evidence="1 2">
    <name type="scientific">Mucilaginibacter sabulilitoris</name>
    <dbReference type="NCBI Taxonomy" id="1173583"/>
    <lineage>
        <taxon>Bacteria</taxon>
        <taxon>Pseudomonadati</taxon>
        <taxon>Bacteroidota</taxon>
        <taxon>Sphingobacteriia</taxon>
        <taxon>Sphingobacteriales</taxon>
        <taxon>Sphingobacteriaceae</taxon>
        <taxon>Mucilaginibacter</taxon>
    </lineage>
</organism>
<gene>
    <name evidence="1" type="ORF">SNE25_19730</name>
</gene>
<dbReference type="SUPFAM" id="SSF54593">
    <property type="entry name" value="Glyoxalase/Bleomycin resistance protein/Dihydroxybiphenyl dioxygenase"/>
    <property type="match status" value="1"/>
</dbReference>
<dbReference type="RefSeq" id="WP_321560718.1">
    <property type="nucleotide sequence ID" value="NZ_CP139558.1"/>
</dbReference>
<dbReference type="Gene3D" id="3.10.180.10">
    <property type="entry name" value="2,3-Dihydroxybiphenyl 1,2-Dioxygenase, domain 1"/>
    <property type="match status" value="1"/>
</dbReference>
<accession>A0ABZ0TGK9</accession>
<protein>
    <submittedName>
        <fullName evidence="1">Uncharacterized protein</fullName>
    </submittedName>
</protein>
<dbReference type="EMBL" id="CP139558">
    <property type="protein sequence ID" value="WPU91552.1"/>
    <property type="molecule type" value="Genomic_DNA"/>
</dbReference>
<dbReference type="InterPro" id="IPR029068">
    <property type="entry name" value="Glyas_Bleomycin-R_OHBP_Dase"/>
</dbReference>
<reference evidence="1 2" key="1">
    <citation type="submission" date="2023-11" db="EMBL/GenBank/DDBJ databases">
        <title>Analysis of the Genomes of Mucilaginibacter gossypii cycad 4 and M. sabulilitoris SNA2: microbes with the potential for plant growth promotion.</title>
        <authorList>
            <person name="Hirsch A.M."/>
            <person name="Humm E."/>
            <person name="Rubbi M."/>
            <person name="Del Vecchio G."/>
            <person name="Ha S.M."/>
            <person name="Pellegrini M."/>
            <person name="Gunsalus R.P."/>
        </authorList>
    </citation>
    <scope>NUCLEOTIDE SEQUENCE [LARGE SCALE GENOMIC DNA]</scope>
    <source>
        <strain evidence="1 2">SNA2</strain>
    </source>
</reference>
<evidence type="ECO:0000313" key="1">
    <source>
        <dbReference type="EMBL" id="WPU91552.1"/>
    </source>
</evidence>
<keyword evidence="2" id="KW-1185">Reference proteome</keyword>
<proteinExistence type="predicted"/>
<name>A0ABZ0TGK9_9SPHI</name>
<evidence type="ECO:0000313" key="2">
    <source>
        <dbReference type="Proteomes" id="UP001324380"/>
    </source>
</evidence>
<dbReference type="Proteomes" id="UP001324380">
    <property type="component" value="Chromosome"/>
</dbReference>